<dbReference type="RefSeq" id="WP_013296512.1">
    <property type="nucleotide sequence ID" value="NC_014408.1"/>
</dbReference>
<gene>
    <name evidence="2" type="ordered locus">MTBMA_c17340</name>
</gene>
<dbReference type="KEGG" id="mmg:MTBMA_c17340"/>
<dbReference type="STRING" id="79929.MTBMA_c17340"/>
<proteinExistence type="predicted"/>
<keyword evidence="1" id="KW-0472">Membrane</keyword>
<reference key="1">
    <citation type="submission" date="2009-08" db="EMBL/GenBank/DDBJ databases">
        <title>The genome sequence of Methanothermobacter marburgensis.</title>
        <authorList>
            <person name="Kaster A."/>
            <person name="Seedorf H."/>
            <person name="Goenrich M."/>
            <person name="Wiezer A."/>
            <person name="Liesegang H."/>
            <person name="Thauer R."/>
            <person name="Gottschalk G."/>
        </authorList>
    </citation>
    <scope>NUCLEOTIDE SEQUENCE</scope>
    <source>
        <strain>Marburg</strain>
    </source>
</reference>
<dbReference type="AlphaFoldDB" id="D9PYK4"/>
<keyword evidence="3" id="KW-1185">Reference proteome</keyword>
<dbReference type="Proteomes" id="UP000000345">
    <property type="component" value="Chromosome"/>
</dbReference>
<dbReference type="GeneID" id="43707539"/>
<name>D9PYK4_METTM</name>
<organism evidence="2 3">
    <name type="scientific">Methanothermobacter marburgensis (strain ATCC BAA-927 / DSM 2133 / JCM 14651 / NBRC 100331 / OCM 82 / Marburg)</name>
    <name type="common">Methanobacterium thermoautotrophicum</name>
    <dbReference type="NCBI Taxonomy" id="79929"/>
    <lineage>
        <taxon>Archaea</taxon>
        <taxon>Methanobacteriati</taxon>
        <taxon>Methanobacteriota</taxon>
        <taxon>Methanomada group</taxon>
        <taxon>Methanobacteria</taxon>
        <taxon>Methanobacteriales</taxon>
        <taxon>Methanobacteriaceae</taxon>
        <taxon>Methanothermobacter</taxon>
    </lineage>
</organism>
<feature type="transmembrane region" description="Helical" evidence="1">
    <location>
        <begin position="30"/>
        <end position="47"/>
    </location>
</feature>
<dbReference type="EMBL" id="CP001710">
    <property type="protein sequence ID" value="ADL59302.1"/>
    <property type="molecule type" value="Genomic_DNA"/>
</dbReference>
<protein>
    <submittedName>
        <fullName evidence="2">Uncharacterized protein</fullName>
    </submittedName>
</protein>
<dbReference type="HOGENOM" id="CLU_164501_0_0_2"/>
<evidence type="ECO:0000256" key="1">
    <source>
        <dbReference type="SAM" id="Phobius"/>
    </source>
</evidence>
<evidence type="ECO:0000313" key="3">
    <source>
        <dbReference type="Proteomes" id="UP000000345"/>
    </source>
</evidence>
<feature type="transmembrane region" description="Helical" evidence="1">
    <location>
        <begin position="7"/>
        <end position="24"/>
    </location>
</feature>
<keyword evidence="1" id="KW-1133">Transmembrane helix</keyword>
<sequence>MSFDERRFLGLFTVLMVISFLYVFDVHGASEFMVFLLMLTMLSLYGYRTSNQHKGQLKIFVETVLTALLLYIILVLQPALNTLNWYVAIILLTTLPDQHTPTENPPKNQQ</sequence>
<evidence type="ECO:0000313" key="2">
    <source>
        <dbReference type="EMBL" id="ADL59302.1"/>
    </source>
</evidence>
<keyword evidence="1" id="KW-0812">Transmembrane</keyword>
<feature type="transmembrane region" description="Helical" evidence="1">
    <location>
        <begin position="59"/>
        <end position="80"/>
    </location>
</feature>
<accession>D9PYK4</accession>
<reference evidence="2 3" key="2">
    <citation type="journal article" date="2010" name="J. Bacteriol.">
        <title>Complete genome sequence of Methanothermobacter marburgensis, a methanoarchaeon model organism.</title>
        <authorList>
            <person name="Liesegang H."/>
            <person name="Kaster A.K."/>
            <person name="Wiezer A."/>
            <person name="Goenrich M."/>
            <person name="Wollherr A."/>
            <person name="Seedorf H."/>
            <person name="Gottschalk G."/>
            <person name="Thauer R.K."/>
        </authorList>
    </citation>
    <scope>NUCLEOTIDE SEQUENCE [LARGE SCALE GENOMIC DNA]</scope>
    <source>
        <strain evidence="3">ATCC BAA-927 / DSM 2133 / JCM 14651 / NBRC 100331 / OCM 82 / Marburg</strain>
    </source>
</reference>
<dbReference type="OrthoDB" id="374300at2157"/>
<dbReference type="GeneID" id="9705445"/>
<dbReference type="PaxDb" id="79929-MTBMA_c17340"/>